<dbReference type="EMBL" id="CALNXI010001332">
    <property type="protein sequence ID" value="CAH3165225.1"/>
    <property type="molecule type" value="Genomic_DNA"/>
</dbReference>
<keyword evidence="2" id="KW-1185">Reference proteome</keyword>
<name>A0ABN8QND3_9CNID</name>
<proteinExistence type="predicted"/>
<reference evidence="1 2" key="1">
    <citation type="submission" date="2022-05" db="EMBL/GenBank/DDBJ databases">
        <authorList>
            <consortium name="Genoscope - CEA"/>
            <person name="William W."/>
        </authorList>
    </citation>
    <scope>NUCLEOTIDE SEQUENCE [LARGE SCALE GENOMIC DNA]</scope>
</reference>
<protein>
    <recommendedName>
        <fullName evidence="3">Maturase K</fullName>
    </recommendedName>
</protein>
<evidence type="ECO:0000313" key="2">
    <source>
        <dbReference type="Proteomes" id="UP001159427"/>
    </source>
</evidence>
<sequence>MCVGVTDQGNFYQQHEKDIQRFLEKEINFSRLPFSVEDVTKKCGGLFLYAFCVVKELHDPAHLGKFVAQRTSDRTVSFLHNLIPVWLSDEGKARLLFVDKKTADEYLKNIFLDILYIVVGKPPPTLSSEWIDGDLQNYILRFAIHFLCQCGDNASLEGERIKLDGFSLLYDLRLAAHRFPLEMTLERDVINTLEHIIDSTSIAVISCSPYVLKSALSVSDIVRENIWSVHQWQLERVFNSSHDYYYFLRSFAVTSDKKLIAGALSHPPRIFFPDAVTGKTVAGPFEIPTDFNIFSRRQVLIFWTT</sequence>
<comment type="caution">
    <text evidence="1">The sequence shown here is derived from an EMBL/GenBank/DDBJ whole genome shotgun (WGS) entry which is preliminary data.</text>
</comment>
<evidence type="ECO:0008006" key="3">
    <source>
        <dbReference type="Google" id="ProtNLM"/>
    </source>
</evidence>
<accession>A0ABN8QND3</accession>
<dbReference type="Proteomes" id="UP001159427">
    <property type="component" value="Unassembled WGS sequence"/>
</dbReference>
<evidence type="ECO:0000313" key="1">
    <source>
        <dbReference type="EMBL" id="CAH3165225.1"/>
    </source>
</evidence>
<gene>
    <name evidence="1" type="ORF">PEVE_00005262</name>
</gene>
<organism evidence="1 2">
    <name type="scientific">Porites evermanni</name>
    <dbReference type="NCBI Taxonomy" id="104178"/>
    <lineage>
        <taxon>Eukaryota</taxon>
        <taxon>Metazoa</taxon>
        <taxon>Cnidaria</taxon>
        <taxon>Anthozoa</taxon>
        <taxon>Hexacorallia</taxon>
        <taxon>Scleractinia</taxon>
        <taxon>Fungiina</taxon>
        <taxon>Poritidae</taxon>
        <taxon>Porites</taxon>
    </lineage>
</organism>